<proteinExistence type="predicted"/>
<dbReference type="Proteomes" id="UP000053820">
    <property type="component" value="Unassembled WGS sequence"/>
</dbReference>
<dbReference type="AlphaFoldDB" id="A0A0C9WG79"/>
<dbReference type="HOGENOM" id="CLU_2867928_0_0_1"/>
<evidence type="ECO:0000313" key="1">
    <source>
        <dbReference type="EMBL" id="KIJ64957.1"/>
    </source>
</evidence>
<name>A0A0C9WG79_9AGAM</name>
<gene>
    <name evidence="1" type="ORF">HYDPIDRAFT_111657</name>
</gene>
<reference evidence="1 2" key="1">
    <citation type="submission" date="2014-04" db="EMBL/GenBank/DDBJ databases">
        <title>Evolutionary Origins and Diversification of the Mycorrhizal Mutualists.</title>
        <authorList>
            <consortium name="DOE Joint Genome Institute"/>
            <consortium name="Mycorrhizal Genomics Consortium"/>
            <person name="Kohler A."/>
            <person name="Kuo A."/>
            <person name="Nagy L.G."/>
            <person name="Floudas D."/>
            <person name="Copeland A."/>
            <person name="Barry K.W."/>
            <person name="Cichocki N."/>
            <person name="Veneault-Fourrey C."/>
            <person name="LaButti K."/>
            <person name="Lindquist E.A."/>
            <person name="Lipzen A."/>
            <person name="Lundell T."/>
            <person name="Morin E."/>
            <person name="Murat C."/>
            <person name="Riley R."/>
            <person name="Ohm R."/>
            <person name="Sun H."/>
            <person name="Tunlid A."/>
            <person name="Henrissat B."/>
            <person name="Grigoriev I.V."/>
            <person name="Hibbett D.S."/>
            <person name="Martin F."/>
        </authorList>
    </citation>
    <scope>NUCLEOTIDE SEQUENCE [LARGE SCALE GENOMIC DNA]</scope>
    <source>
        <strain evidence="1 2">MD-312</strain>
    </source>
</reference>
<dbReference type="EMBL" id="KN839845">
    <property type="protein sequence ID" value="KIJ64957.1"/>
    <property type="molecule type" value="Genomic_DNA"/>
</dbReference>
<sequence length="64" mass="7001">MIESAVFLNSLLAALNSRAGSSEMRNTEVVIEYDLGSRMLDPPSDADLGSDRHKPVRKLVRGTL</sequence>
<organism evidence="1 2">
    <name type="scientific">Hydnomerulius pinastri MD-312</name>
    <dbReference type="NCBI Taxonomy" id="994086"/>
    <lineage>
        <taxon>Eukaryota</taxon>
        <taxon>Fungi</taxon>
        <taxon>Dikarya</taxon>
        <taxon>Basidiomycota</taxon>
        <taxon>Agaricomycotina</taxon>
        <taxon>Agaricomycetes</taxon>
        <taxon>Agaricomycetidae</taxon>
        <taxon>Boletales</taxon>
        <taxon>Boletales incertae sedis</taxon>
        <taxon>Leucogyrophana</taxon>
    </lineage>
</organism>
<keyword evidence="2" id="KW-1185">Reference proteome</keyword>
<accession>A0A0C9WG79</accession>
<protein>
    <submittedName>
        <fullName evidence="1">Uncharacterized protein</fullName>
    </submittedName>
</protein>
<evidence type="ECO:0000313" key="2">
    <source>
        <dbReference type="Proteomes" id="UP000053820"/>
    </source>
</evidence>